<evidence type="ECO:0000256" key="5">
    <source>
        <dbReference type="ARBA" id="ARBA00022842"/>
    </source>
</evidence>
<dbReference type="EMBL" id="CP006880">
    <property type="protein sequence ID" value="AJD45264.1"/>
    <property type="molecule type" value="Genomic_DNA"/>
</dbReference>
<dbReference type="KEGG" id="rga:RGR602_PC01236"/>
<organism evidence="8 9">
    <name type="scientific">Rhizobium gallicum bv. gallicum R602sp</name>
    <dbReference type="NCBI Taxonomy" id="1041138"/>
    <lineage>
        <taxon>Bacteria</taxon>
        <taxon>Pseudomonadati</taxon>
        <taxon>Pseudomonadota</taxon>
        <taxon>Alphaproteobacteria</taxon>
        <taxon>Hyphomicrobiales</taxon>
        <taxon>Rhizobiaceae</taxon>
        <taxon>Rhizobium/Agrobacterium group</taxon>
        <taxon>Rhizobium</taxon>
    </lineage>
</organism>
<dbReference type="SUPFAM" id="SSF51604">
    <property type="entry name" value="Enolase C-terminal domain-like"/>
    <property type="match status" value="1"/>
</dbReference>
<keyword evidence="8" id="KW-0614">Plasmid</keyword>
<evidence type="ECO:0000256" key="6">
    <source>
        <dbReference type="ARBA" id="ARBA00023239"/>
    </source>
</evidence>
<dbReference type="PROSITE" id="PS00909">
    <property type="entry name" value="MR_MLE_2"/>
    <property type="match status" value="1"/>
</dbReference>
<dbReference type="GO" id="GO:0050023">
    <property type="term" value="F:L-fuconate dehydratase activity"/>
    <property type="evidence" value="ECO:0007669"/>
    <property type="project" value="UniProtKB-EC"/>
</dbReference>
<dbReference type="SFLD" id="SFLDG00179">
    <property type="entry name" value="mandelate_racemase"/>
    <property type="match status" value="1"/>
</dbReference>
<dbReference type="InterPro" id="IPR029065">
    <property type="entry name" value="Enolase_C-like"/>
</dbReference>
<accession>A0A0B4XB73</accession>
<dbReference type="SUPFAM" id="SSF54826">
    <property type="entry name" value="Enolase N-terminal domain-like"/>
    <property type="match status" value="1"/>
</dbReference>
<sequence>MTGITGLRVFDLRFPTSQSLDGSDAMNPDPDYSAAYVILDTDEPGLSGHGLTFTIGRGNEICCLAIKAMEHLVVGADLNQVLANPGGFWRHLTGDSQLRWIGPEKGAIHLATGAIVNAVWDLLAKQAEKPVWRLVAEMAAEEIADIVDYRYLTDVLTREEAVTILKRAEAGKAERIATLEKEGYACYTTSAGWLGYDDAKLRRLCQEAIDAGFNHVKMKVGRDLQDDIRRLRIAREVIGPDRYLMIDANQVWEVKQAIDWVKELAFAKPYFIEEPTSPDDVAGHRKIREAVRPVKVATGEMCQNRIMFKQFIAEGAIDIVQIDSCRMGGLNEVLAVLLIAAKYRLPVWPHAGGVGLCEYVQHLSMIDYVAVSGSKDGRVIEYVDHLHEHFLDPCVIKDAAYMPPSKPGFSTEMKAQSITDYTFKG</sequence>
<evidence type="ECO:0000256" key="1">
    <source>
        <dbReference type="ARBA" id="ARBA00001737"/>
    </source>
</evidence>
<dbReference type="HOGENOM" id="CLU_030273_2_0_5"/>
<dbReference type="AlphaFoldDB" id="A0A0B4XB73"/>
<dbReference type="RefSeq" id="WP_040115519.1">
    <property type="nucleotide sequence ID" value="NZ_CP006880.1"/>
</dbReference>
<dbReference type="InterPro" id="IPR013342">
    <property type="entry name" value="Mandelate_racemase_C"/>
</dbReference>
<dbReference type="InterPro" id="IPR013341">
    <property type="entry name" value="Mandelate_racemase_N_dom"/>
</dbReference>
<dbReference type="GO" id="GO:0009063">
    <property type="term" value="P:amino acid catabolic process"/>
    <property type="evidence" value="ECO:0007669"/>
    <property type="project" value="InterPro"/>
</dbReference>
<evidence type="ECO:0000256" key="2">
    <source>
        <dbReference type="ARBA" id="ARBA00001946"/>
    </source>
</evidence>
<proteinExistence type="predicted"/>
<dbReference type="SMART" id="SM00922">
    <property type="entry name" value="MR_MLE"/>
    <property type="match status" value="1"/>
</dbReference>
<evidence type="ECO:0000259" key="7">
    <source>
        <dbReference type="SMART" id="SM00922"/>
    </source>
</evidence>
<evidence type="ECO:0000256" key="4">
    <source>
        <dbReference type="ARBA" id="ARBA00022723"/>
    </source>
</evidence>
<feature type="domain" description="Mandelate racemase/muconate lactonizing enzyme C-terminal" evidence="7">
    <location>
        <begin position="198"/>
        <end position="294"/>
    </location>
</feature>
<dbReference type="InterPro" id="IPR036849">
    <property type="entry name" value="Enolase-like_C_sf"/>
</dbReference>
<dbReference type="Gene3D" id="3.20.20.120">
    <property type="entry name" value="Enolase-like C-terminal domain"/>
    <property type="match status" value="1"/>
</dbReference>
<dbReference type="SFLD" id="SFLDF00111">
    <property type="entry name" value="L-fuconate_dehydratase"/>
    <property type="match status" value="1"/>
</dbReference>
<keyword evidence="9" id="KW-1185">Reference proteome</keyword>
<dbReference type="GO" id="GO:0016052">
    <property type="term" value="P:carbohydrate catabolic process"/>
    <property type="evidence" value="ECO:0007669"/>
    <property type="project" value="InterPro"/>
</dbReference>
<dbReference type="GO" id="GO:0000287">
    <property type="term" value="F:magnesium ion binding"/>
    <property type="evidence" value="ECO:0007669"/>
    <property type="project" value="TreeGrafter"/>
</dbReference>
<dbReference type="InterPro" id="IPR018110">
    <property type="entry name" value="Mandel_Rmase/mucon_lact_enz_CS"/>
</dbReference>
<dbReference type="EC" id="4.2.1.68" evidence="3"/>
<dbReference type="CDD" id="cd03324">
    <property type="entry name" value="rTSbeta_L-fuconate_dehydratase"/>
    <property type="match status" value="1"/>
</dbReference>
<protein>
    <recommendedName>
        <fullName evidence="3">L-fuconate dehydratase</fullName>
        <ecNumber evidence="3">4.2.1.68</ecNumber>
    </recommendedName>
</protein>
<dbReference type="PANTHER" id="PTHR13794:SF58">
    <property type="entry name" value="MITOCHONDRIAL ENOLASE SUPERFAMILY MEMBER 1"/>
    <property type="match status" value="1"/>
</dbReference>
<dbReference type="SFLD" id="SFLDS00001">
    <property type="entry name" value="Enolase"/>
    <property type="match status" value="1"/>
</dbReference>
<keyword evidence="4" id="KW-0479">Metal-binding</keyword>
<comment type="catalytic activity">
    <reaction evidence="1">
        <text>L-fuconate = 2-dehydro-3-deoxy-L-fuconate + H2O</text>
        <dbReference type="Rhea" id="RHEA:22772"/>
        <dbReference type="ChEBI" id="CHEBI:15377"/>
        <dbReference type="ChEBI" id="CHEBI:21291"/>
        <dbReference type="ChEBI" id="CHEBI:37448"/>
        <dbReference type="EC" id="4.2.1.68"/>
    </reaction>
</comment>
<keyword evidence="6" id="KW-0456">Lyase</keyword>
<dbReference type="InterPro" id="IPR029017">
    <property type="entry name" value="Enolase-like_N"/>
</dbReference>
<dbReference type="Pfam" id="PF13378">
    <property type="entry name" value="MR_MLE_C"/>
    <property type="match status" value="1"/>
</dbReference>
<gene>
    <name evidence="8" type="ORF">RGR602_PC01236</name>
</gene>
<evidence type="ECO:0000313" key="8">
    <source>
        <dbReference type="EMBL" id="AJD45264.1"/>
    </source>
</evidence>
<dbReference type="InterPro" id="IPR034610">
    <property type="entry name" value="L-fuconate_dehydratase"/>
</dbReference>
<dbReference type="Pfam" id="PF02746">
    <property type="entry name" value="MR_MLE_N"/>
    <property type="match status" value="1"/>
</dbReference>
<keyword evidence="5" id="KW-0460">Magnesium</keyword>
<dbReference type="Proteomes" id="UP000031368">
    <property type="component" value="Plasmid pRgalR602c"/>
</dbReference>
<dbReference type="InterPro" id="IPR046945">
    <property type="entry name" value="RHMD-like"/>
</dbReference>
<comment type="cofactor">
    <cofactor evidence="2">
        <name>Mg(2+)</name>
        <dbReference type="ChEBI" id="CHEBI:18420"/>
    </cofactor>
</comment>
<geneLocation type="plasmid" evidence="8 9">
    <name>pRgalR602c</name>
</geneLocation>
<dbReference type="FunFam" id="3.20.20.120:FF:000007">
    <property type="entry name" value="Mitochondrial enolase superfamily member 1"/>
    <property type="match status" value="1"/>
</dbReference>
<evidence type="ECO:0000313" key="9">
    <source>
        <dbReference type="Proteomes" id="UP000031368"/>
    </source>
</evidence>
<evidence type="ECO:0000256" key="3">
    <source>
        <dbReference type="ARBA" id="ARBA00013142"/>
    </source>
</evidence>
<dbReference type="PANTHER" id="PTHR13794">
    <property type="entry name" value="ENOLASE SUPERFAMILY, MANDELATE RACEMASE"/>
    <property type="match status" value="1"/>
</dbReference>
<name>A0A0B4XB73_9HYPH</name>
<reference evidence="8 9" key="1">
    <citation type="submission" date="2013-11" db="EMBL/GenBank/DDBJ databases">
        <title>Complete genome sequence of Rhizobium gallicum bv. gallicum R602.</title>
        <authorList>
            <person name="Bustos P."/>
            <person name="Santamaria R.I."/>
            <person name="Lozano L."/>
            <person name="Acosta J.L."/>
            <person name="Ormeno-Orrillo E."/>
            <person name="Rogel M.A."/>
            <person name="Romero D."/>
            <person name="Cevallos M.A."/>
            <person name="Martinez-Romero E."/>
            <person name="Gonzalez V."/>
        </authorList>
    </citation>
    <scope>NUCLEOTIDE SEQUENCE [LARGE SCALE GENOMIC DNA]</scope>
    <source>
        <strain evidence="8 9">R602</strain>
        <plasmid evidence="8 9">pRgalR602c</plasmid>
    </source>
</reference>
<dbReference type="Gene3D" id="3.30.390.10">
    <property type="entry name" value="Enolase-like, N-terminal domain"/>
    <property type="match status" value="1"/>
</dbReference>